<evidence type="ECO:0000256" key="1">
    <source>
        <dbReference type="ARBA" id="ARBA00022676"/>
    </source>
</evidence>
<protein>
    <recommendedName>
        <fullName evidence="5">Glycosyl transferase family 1 domain-containing protein</fullName>
    </recommendedName>
</protein>
<comment type="caution">
    <text evidence="3">The sequence shown here is derived from an EMBL/GenBank/DDBJ whole genome shotgun (WGS) entry which is preliminary data.</text>
</comment>
<dbReference type="Gene3D" id="3.40.50.2000">
    <property type="entry name" value="Glycogen Phosphorylase B"/>
    <property type="match status" value="2"/>
</dbReference>
<dbReference type="PANTHER" id="PTHR12526:SF510">
    <property type="entry name" value="D-INOSITOL 3-PHOSPHATE GLYCOSYLTRANSFERASE"/>
    <property type="match status" value="1"/>
</dbReference>
<dbReference type="PANTHER" id="PTHR12526">
    <property type="entry name" value="GLYCOSYLTRANSFERASE"/>
    <property type="match status" value="1"/>
</dbReference>
<proteinExistence type="predicted"/>
<organism evidence="3 4">
    <name type="scientific">Paenibacillus cineris</name>
    <dbReference type="NCBI Taxonomy" id="237530"/>
    <lineage>
        <taxon>Bacteria</taxon>
        <taxon>Bacillati</taxon>
        <taxon>Bacillota</taxon>
        <taxon>Bacilli</taxon>
        <taxon>Bacillales</taxon>
        <taxon>Paenibacillaceae</taxon>
        <taxon>Paenibacillus</taxon>
    </lineage>
</organism>
<dbReference type="SUPFAM" id="SSF53756">
    <property type="entry name" value="UDP-Glycosyltransferase/glycogen phosphorylase"/>
    <property type="match status" value="1"/>
</dbReference>
<dbReference type="Proteomes" id="UP000676601">
    <property type="component" value="Unassembled WGS sequence"/>
</dbReference>
<dbReference type="EMBL" id="BORU01000001">
    <property type="protein sequence ID" value="GIO52444.1"/>
    <property type="molecule type" value="Genomic_DNA"/>
</dbReference>
<evidence type="ECO:0008006" key="5">
    <source>
        <dbReference type="Google" id="ProtNLM"/>
    </source>
</evidence>
<keyword evidence="4" id="KW-1185">Reference proteome</keyword>
<name>A0ABQ4L774_9BACL</name>
<dbReference type="CDD" id="cd03801">
    <property type="entry name" value="GT4_PimA-like"/>
    <property type="match status" value="1"/>
</dbReference>
<accession>A0ABQ4L774</accession>
<sequence length="367" mass="42262">MLKTFYTGKKVNSQTIPDQHITRISLPLMVGYALRKMPLIGQYIPYNLLSDILFDCMVSIKLKKADFIIGFNNYSLMQMKKLKKQKSTLFLEQRIAHVLTEIQIYNDEFGRVPANLHPLMVKRKLQEYDMADYILVPSEFVYQSMISNGISEKKLLLVPYGYDAKLFKRDTQIKKPDDCLRLLFVGQIGHRKGLKYLLDAVKNIKQKRPDAPLDLVLVGGIDNDFVPYLNQYSNLYRHIDFVPQRKLVELYNSSHIFVFPSLCEGSAVVTYEALGSGLPQIVTFNAGSVISNNEEGIIIPPRDTVALENAILHLMDNPSEIKRMEHNAINKAKEYTWEKYGDRLISTLHKKFDSYEVSNDDKNTFTY</sequence>
<keyword evidence="1" id="KW-0328">Glycosyltransferase</keyword>
<evidence type="ECO:0000256" key="2">
    <source>
        <dbReference type="ARBA" id="ARBA00022679"/>
    </source>
</evidence>
<keyword evidence="2" id="KW-0808">Transferase</keyword>
<evidence type="ECO:0000313" key="3">
    <source>
        <dbReference type="EMBL" id="GIO52444.1"/>
    </source>
</evidence>
<evidence type="ECO:0000313" key="4">
    <source>
        <dbReference type="Proteomes" id="UP000676601"/>
    </source>
</evidence>
<reference evidence="3 4" key="1">
    <citation type="submission" date="2021-03" db="EMBL/GenBank/DDBJ databases">
        <title>Antimicrobial resistance genes in bacteria isolated from Japanese honey, and their potential for conferring macrolide and lincosamide resistance in the American foulbrood pathogen Paenibacillus larvae.</title>
        <authorList>
            <person name="Okamoto M."/>
            <person name="Kumagai M."/>
            <person name="Kanamori H."/>
            <person name="Takamatsu D."/>
        </authorList>
    </citation>
    <scope>NUCLEOTIDE SEQUENCE [LARGE SCALE GENOMIC DNA]</scope>
    <source>
        <strain evidence="3 4">J21TS7</strain>
    </source>
</reference>
<gene>
    <name evidence="3" type="ORF">J21TS7_07620</name>
</gene>
<dbReference type="Pfam" id="PF13692">
    <property type="entry name" value="Glyco_trans_1_4"/>
    <property type="match status" value="1"/>
</dbReference>